<gene>
    <name evidence="1" type="ORF">NMU03_10420</name>
</gene>
<keyword evidence="2" id="KW-1185">Reference proteome</keyword>
<organism evidence="1 2">
    <name type="scientific">Allocoprobacillus halotolerans</name>
    <dbReference type="NCBI Taxonomy" id="2944914"/>
    <lineage>
        <taxon>Bacteria</taxon>
        <taxon>Bacillati</taxon>
        <taxon>Bacillota</taxon>
        <taxon>Erysipelotrichia</taxon>
        <taxon>Erysipelotrichales</taxon>
        <taxon>Erysipelotrichaceae</taxon>
        <taxon>Allocoprobacillus</taxon>
    </lineage>
</organism>
<proteinExistence type="predicted"/>
<dbReference type="RefSeq" id="WP_290138195.1">
    <property type="nucleotide sequence ID" value="NZ_CP101620.1"/>
</dbReference>
<dbReference type="InterPro" id="IPR016185">
    <property type="entry name" value="PreATP-grasp_dom_sf"/>
</dbReference>
<dbReference type="Gene3D" id="3.40.50.20">
    <property type="match status" value="1"/>
</dbReference>
<reference evidence="1" key="1">
    <citation type="submission" date="2022-07" db="EMBL/GenBank/DDBJ databases">
        <title>Faecal culturing of patients with breast cancer.</title>
        <authorList>
            <person name="Teng N.M.Y."/>
            <person name="Kiu R."/>
            <person name="Evans R."/>
            <person name="Baker D.J."/>
            <person name="Zenner C."/>
            <person name="Robinson S.D."/>
            <person name="Hall L.J."/>
        </authorList>
    </citation>
    <scope>NUCLEOTIDE SEQUENCE</scope>
    <source>
        <strain evidence="1">LH1062</strain>
    </source>
</reference>
<sequence>MKKLMILGAGIYQVPLIKKAKEMGVYTIVVSIPGKYPGFQLADKVYYENTTDYDTILKIAKKEKIDGIMTAGTDVAVITIGYVCDQLGLKGLSRSAAEQATNKMLMKKVLKKKVYVQLVLEKYILMKMRLYMKQKN</sequence>
<dbReference type="Proteomes" id="UP001060112">
    <property type="component" value="Chromosome"/>
</dbReference>
<evidence type="ECO:0000313" key="2">
    <source>
        <dbReference type="Proteomes" id="UP001060112"/>
    </source>
</evidence>
<evidence type="ECO:0000313" key="1">
    <source>
        <dbReference type="EMBL" id="UTY38106.1"/>
    </source>
</evidence>
<name>A0ABY5HYI5_9FIRM</name>
<dbReference type="SUPFAM" id="SSF52440">
    <property type="entry name" value="PreATP-grasp domain"/>
    <property type="match status" value="1"/>
</dbReference>
<accession>A0ABY5HYI5</accession>
<protein>
    <submittedName>
        <fullName evidence="1">Uncharacterized protein</fullName>
    </submittedName>
</protein>
<dbReference type="EMBL" id="CP101620">
    <property type="protein sequence ID" value="UTY38106.1"/>
    <property type="molecule type" value="Genomic_DNA"/>
</dbReference>